<reference evidence="1" key="1">
    <citation type="submission" date="2023-05" db="EMBL/GenBank/DDBJ databases">
        <title>Nepenthes gracilis genome sequencing.</title>
        <authorList>
            <person name="Fukushima K."/>
        </authorList>
    </citation>
    <scope>NUCLEOTIDE SEQUENCE</scope>
    <source>
        <strain evidence="1">SING2019-196</strain>
    </source>
</reference>
<gene>
    <name evidence="1" type="ORF">Nepgr_023804</name>
</gene>
<dbReference type="PANTHER" id="PTHR47926">
    <property type="entry name" value="PENTATRICOPEPTIDE REPEAT-CONTAINING PROTEIN"/>
    <property type="match status" value="1"/>
</dbReference>
<dbReference type="AlphaFoldDB" id="A0AAD3XZT6"/>
<evidence type="ECO:0000313" key="2">
    <source>
        <dbReference type="Proteomes" id="UP001279734"/>
    </source>
</evidence>
<proteinExistence type="predicted"/>
<organism evidence="1 2">
    <name type="scientific">Nepenthes gracilis</name>
    <name type="common">Slender pitcher plant</name>
    <dbReference type="NCBI Taxonomy" id="150966"/>
    <lineage>
        <taxon>Eukaryota</taxon>
        <taxon>Viridiplantae</taxon>
        <taxon>Streptophyta</taxon>
        <taxon>Embryophyta</taxon>
        <taxon>Tracheophyta</taxon>
        <taxon>Spermatophyta</taxon>
        <taxon>Magnoliopsida</taxon>
        <taxon>eudicotyledons</taxon>
        <taxon>Gunneridae</taxon>
        <taxon>Pentapetalae</taxon>
        <taxon>Caryophyllales</taxon>
        <taxon>Nepenthaceae</taxon>
        <taxon>Nepenthes</taxon>
    </lineage>
</organism>
<evidence type="ECO:0000313" key="1">
    <source>
        <dbReference type="EMBL" id="GMH21961.1"/>
    </source>
</evidence>
<accession>A0AAD3XZT6</accession>
<dbReference type="InterPro" id="IPR046960">
    <property type="entry name" value="PPR_At4g14850-like_plant"/>
</dbReference>
<keyword evidence="2" id="KW-1185">Reference proteome</keyword>
<dbReference type="GO" id="GO:0003723">
    <property type="term" value="F:RNA binding"/>
    <property type="evidence" value="ECO:0007669"/>
    <property type="project" value="InterPro"/>
</dbReference>
<protein>
    <recommendedName>
        <fullName evidence="3">Pentatricopeptide repeat-containing protein</fullName>
    </recommendedName>
</protein>
<dbReference type="InterPro" id="IPR011990">
    <property type="entry name" value="TPR-like_helical_dom_sf"/>
</dbReference>
<evidence type="ECO:0008006" key="3">
    <source>
        <dbReference type="Google" id="ProtNLM"/>
    </source>
</evidence>
<name>A0AAD3XZT6_NEPGR</name>
<comment type="caution">
    <text evidence="1">The sequence shown here is derived from an EMBL/GenBank/DDBJ whole genome shotgun (WGS) entry which is preliminary data.</text>
</comment>
<dbReference type="GO" id="GO:0009451">
    <property type="term" value="P:RNA modification"/>
    <property type="evidence" value="ECO:0007669"/>
    <property type="project" value="InterPro"/>
</dbReference>
<sequence>MILTLLRVITEKNEQEVEIEYTDRHLAPLMLIHDQLVNDCVEESVILFNRMRDGLVAGNQFTLGSLVTGCGKLGALYQGKWLHGFVIKTGISLESFLATALLDMYVRCGNAIDGRSVFACFSEADLVSWTAMVIGYT</sequence>
<dbReference type="Gene3D" id="1.25.40.10">
    <property type="entry name" value="Tetratricopeptide repeat domain"/>
    <property type="match status" value="1"/>
</dbReference>
<dbReference type="EMBL" id="BSYO01000024">
    <property type="protein sequence ID" value="GMH21961.1"/>
    <property type="molecule type" value="Genomic_DNA"/>
</dbReference>
<dbReference type="Proteomes" id="UP001279734">
    <property type="component" value="Unassembled WGS sequence"/>
</dbReference>